<dbReference type="EMBL" id="QMFB01000006">
    <property type="protein sequence ID" value="RAV21078.1"/>
    <property type="molecule type" value="Genomic_DNA"/>
</dbReference>
<protein>
    <submittedName>
        <fullName evidence="2">Uncharacterized protein</fullName>
    </submittedName>
</protein>
<dbReference type="RefSeq" id="WP_113031360.1">
    <property type="nucleotide sequence ID" value="NZ_QMFB01000006.1"/>
</dbReference>
<organism evidence="2 3">
    <name type="scientific">Paenibacillus contaminans</name>
    <dbReference type="NCBI Taxonomy" id="450362"/>
    <lineage>
        <taxon>Bacteria</taxon>
        <taxon>Bacillati</taxon>
        <taxon>Bacillota</taxon>
        <taxon>Bacilli</taxon>
        <taxon>Bacillales</taxon>
        <taxon>Paenibacillaceae</taxon>
        <taxon>Paenibacillus</taxon>
    </lineage>
</organism>
<sequence>MDPFHKKQIIRRIKPDYPRLSFYRMTKNRDFDELCRLYTEGIGQMSSEQFLSLALQLERSFQPSPNEGPYLNDAPGSTQHECLH</sequence>
<proteinExistence type="predicted"/>
<dbReference type="OrthoDB" id="2679958at2"/>
<feature type="region of interest" description="Disordered" evidence="1">
    <location>
        <begin position="64"/>
        <end position="84"/>
    </location>
</feature>
<evidence type="ECO:0000313" key="3">
    <source>
        <dbReference type="Proteomes" id="UP000250369"/>
    </source>
</evidence>
<dbReference type="AlphaFoldDB" id="A0A329MNM0"/>
<dbReference type="Proteomes" id="UP000250369">
    <property type="component" value="Unassembled WGS sequence"/>
</dbReference>
<accession>A0A329MNM0</accession>
<keyword evidence="3" id="KW-1185">Reference proteome</keyword>
<reference evidence="2 3" key="1">
    <citation type="journal article" date="2009" name="Int. J. Syst. Evol. Microbiol.">
        <title>Paenibacillus contaminans sp. nov., isolated from a contaminated laboratory plate.</title>
        <authorList>
            <person name="Chou J.H."/>
            <person name="Lee J.H."/>
            <person name="Lin M.C."/>
            <person name="Chang P.S."/>
            <person name="Arun A.B."/>
            <person name="Young C.C."/>
            <person name="Chen W.M."/>
        </authorList>
    </citation>
    <scope>NUCLEOTIDE SEQUENCE [LARGE SCALE GENOMIC DNA]</scope>
    <source>
        <strain evidence="2 3">CKOBP-6</strain>
    </source>
</reference>
<feature type="compositionally biased region" description="Polar residues" evidence="1">
    <location>
        <begin position="75"/>
        <end position="84"/>
    </location>
</feature>
<evidence type="ECO:0000256" key="1">
    <source>
        <dbReference type="SAM" id="MobiDB-lite"/>
    </source>
</evidence>
<comment type="caution">
    <text evidence="2">The sequence shown here is derived from an EMBL/GenBank/DDBJ whole genome shotgun (WGS) entry which is preliminary data.</text>
</comment>
<name>A0A329MNM0_9BACL</name>
<gene>
    <name evidence="2" type="ORF">DQG23_13445</name>
</gene>
<evidence type="ECO:0000313" key="2">
    <source>
        <dbReference type="EMBL" id="RAV21078.1"/>
    </source>
</evidence>